<dbReference type="Gene3D" id="3.40.50.300">
    <property type="entry name" value="P-loop containing nucleotide triphosphate hydrolases"/>
    <property type="match status" value="1"/>
</dbReference>
<dbReference type="SUPFAM" id="SSF52540">
    <property type="entry name" value="P-loop containing nucleoside triphosphate hydrolases"/>
    <property type="match status" value="1"/>
</dbReference>
<sequence>MYNSLQMYNVIAITGFKRAGKDIVSEYISKKYGYTHVKVASKLKSIIKLAFDLNDEDVESFKKDLVNDRLGVSPRRLMDFIGTQVFQHELNEIMPHIGRKYWIQDLLHKHSQPNQSIVISDLRFHHELEELKKKDSCLILRVQRDACIESKELVSEQEISDLKVDYELDNNGSIEELYSQIDSILTERNCCVS</sequence>
<organism evidence="1">
    <name type="scientific">viral metagenome</name>
    <dbReference type="NCBI Taxonomy" id="1070528"/>
    <lineage>
        <taxon>unclassified sequences</taxon>
        <taxon>metagenomes</taxon>
        <taxon>organismal metagenomes</taxon>
    </lineage>
</organism>
<reference evidence="1" key="1">
    <citation type="journal article" date="2020" name="Nature">
        <title>Giant virus diversity and host interactions through global metagenomics.</title>
        <authorList>
            <person name="Schulz F."/>
            <person name="Roux S."/>
            <person name="Paez-Espino D."/>
            <person name="Jungbluth S."/>
            <person name="Walsh D.A."/>
            <person name="Denef V.J."/>
            <person name="McMahon K.D."/>
            <person name="Konstantinidis K.T."/>
            <person name="Eloe-Fadrosh E.A."/>
            <person name="Kyrpides N.C."/>
            <person name="Woyke T."/>
        </authorList>
    </citation>
    <scope>NUCLEOTIDE SEQUENCE</scope>
    <source>
        <strain evidence="1">GVMAG-M-3300021964-36</strain>
    </source>
</reference>
<dbReference type="InterPro" id="IPR027417">
    <property type="entry name" value="P-loop_NTPase"/>
</dbReference>
<protein>
    <recommendedName>
        <fullName evidence="2">Deoxynucleoside monophosphate kinase</fullName>
    </recommendedName>
</protein>
<accession>A0A6C0CV65</accession>
<evidence type="ECO:0008006" key="2">
    <source>
        <dbReference type="Google" id="ProtNLM"/>
    </source>
</evidence>
<dbReference type="AlphaFoldDB" id="A0A6C0CV65"/>
<evidence type="ECO:0000313" key="1">
    <source>
        <dbReference type="EMBL" id="QHT07599.1"/>
    </source>
</evidence>
<name>A0A6C0CV65_9ZZZZ</name>
<proteinExistence type="predicted"/>
<dbReference type="InterPro" id="IPR048444">
    <property type="entry name" value="DNMK"/>
</dbReference>
<dbReference type="EMBL" id="MN739483">
    <property type="protein sequence ID" value="QHT07599.1"/>
    <property type="molecule type" value="Genomic_DNA"/>
</dbReference>
<dbReference type="Pfam" id="PF21448">
    <property type="entry name" value="DNMK"/>
    <property type="match status" value="2"/>
</dbReference>